<evidence type="ECO:0000256" key="3">
    <source>
        <dbReference type="ARBA" id="ARBA00006369"/>
    </source>
</evidence>
<comment type="similarity">
    <text evidence="3">Belongs to the BRX1 family.</text>
</comment>
<dbReference type="SMART" id="SM00879">
    <property type="entry name" value="Brix"/>
    <property type="match status" value="1"/>
</dbReference>
<comment type="function">
    <text evidence="1">Required for biogenesis of the 60S ribosomal subunit.</text>
</comment>
<dbReference type="SUPFAM" id="SSF52954">
    <property type="entry name" value="Class II aaRS ABD-related"/>
    <property type="match status" value="1"/>
</dbReference>
<evidence type="ECO:0000256" key="6">
    <source>
        <dbReference type="SAM" id="MobiDB-lite"/>
    </source>
</evidence>
<feature type="region of interest" description="Disordered" evidence="6">
    <location>
        <begin position="291"/>
        <end position="312"/>
    </location>
</feature>
<comment type="caution">
    <text evidence="8">The sequence shown here is derived from an EMBL/GenBank/DDBJ whole genome shotgun (WGS) entry which is preliminary data.</text>
</comment>
<feature type="domain" description="Brix" evidence="7">
    <location>
        <begin position="32"/>
        <end position="248"/>
    </location>
</feature>
<dbReference type="GeneID" id="80885007"/>
<dbReference type="GO" id="GO:0005730">
    <property type="term" value="C:nucleolus"/>
    <property type="evidence" value="ECO:0007669"/>
    <property type="project" value="UniProtKB-SubCell"/>
</dbReference>
<comment type="subcellular location">
    <subcellularLocation>
        <location evidence="2">Nucleus</location>
        <location evidence="2">Nucleolus</location>
    </subcellularLocation>
</comment>
<dbReference type="GO" id="GO:0006364">
    <property type="term" value="P:rRNA processing"/>
    <property type="evidence" value="ECO:0007669"/>
    <property type="project" value="InterPro"/>
</dbReference>
<keyword evidence="5" id="KW-0539">Nucleus</keyword>
<evidence type="ECO:0000256" key="5">
    <source>
        <dbReference type="ARBA" id="ARBA00023242"/>
    </source>
</evidence>
<dbReference type="PROSITE" id="PS50833">
    <property type="entry name" value="BRIX"/>
    <property type="match status" value="1"/>
</dbReference>
<reference evidence="8" key="1">
    <citation type="submission" date="2023-03" db="EMBL/GenBank/DDBJ databases">
        <title>Near-Complete genome sequence of Lipomyces tetrasporous NRRL Y-64009, an oleaginous yeast capable of growing on lignocellulosic hydrolysates.</title>
        <authorList>
            <consortium name="Lawrence Berkeley National Laboratory"/>
            <person name="Jagtap S.S."/>
            <person name="Liu J.-J."/>
            <person name="Walukiewicz H.E."/>
            <person name="Pangilinan J."/>
            <person name="Lipzen A."/>
            <person name="Ahrendt S."/>
            <person name="Koriabine M."/>
            <person name="Cobaugh K."/>
            <person name="Salamov A."/>
            <person name="Yoshinaga Y."/>
            <person name="Ng V."/>
            <person name="Daum C."/>
            <person name="Grigoriev I.V."/>
            <person name="Slininger P.J."/>
            <person name="Dien B.S."/>
            <person name="Jin Y.-S."/>
            <person name="Rao C.V."/>
        </authorList>
    </citation>
    <scope>NUCLEOTIDE SEQUENCE</scope>
    <source>
        <strain evidence="8">NRRL Y-64009</strain>
    </source>
</reference>
<dbReference type="PANTHER" id="PTHR13634:SF0">
    <property type="entry name" value="RIBOSOME BIOGENESIS PROTEIN BRX1 HOMOLOG"/>
    <property type="match status" value="1"/>
</dbReference>
<keyword evidence="9" id="KW-1185">Reference proteome</keyword>
<dbReference type="Gene3D" id="3.40.50.10480">
    <property type="entry name" value="Probable brix-domain ribosomal biogenesis protein"/>
    <property type="match status" value="1"/>
</dbReference>
<evidence type="ECO:0000256" key="1">
    <source>
        <dbReference type="ARBA" id="ARBA00003439"/>
    </source>
</evidence>
<dbReference type="GO" id="GO:0000027">
    <property type="term" value="P:ribosomal large subunit assembly"/>
    <property type="evidence" value="ECO:0007669"/>
    <property type="project" value="TreeGrafter"/>
</dbReference>
<sequence>MASLYKAVSGTKRRREDDRADKVETGGYKNRQRVLMLSSRGVTYRQRHLINDLSLMFPHAKKDSKFDTKSKLFMLNELADLYNCNNVLFFEARKRQDLYVYLAKAPNGPTAKFHIQNLHTMSELNFTGNCLRGSRPILSFDKSFDESPHYRLVKELLYHIFGVPKGSRKSKPFVDHVLAFSIVDNKVWFRNYQISEAIDTAGSEGSTAVEAEDKTTSGSKKKQLTLSLVEIGPRFVMTLISIVEGSFSGPLIYENKEFVSPNFVRSQYKMGKAALKNKRADKVEMKKVQKVVRAKERKEKKPDPLTDSLLFA</sequence>
<name>A0AAD7QZF4_9ASCO</name>
<feature type="compositionally biased region" description="Basic and acidic residues" evidence="6">
    <location>
        <begin position="291"/>
        <end position="304"/>
    </location>
</feature>
<dbReference type="InterPro" id="IPR026532">
    <property type="entry name" value="BRX1"/>
</dbReference>
<evidence type="ECO:0000259" key="7">
    <source>
        <dbReference type="PROSITE" id="PS50833"/>
    </source>
</evidence>
<evidence type="ECO:0000313" key="8">
    <source>
        <dbReference type="EMBL" id="KAJ8104299.1"/>
    </source>
</evidence>
<evidence type="ECO:0000256" key="4">
    <source>
        <dbReference type="ARBA" id="ARBA00022517"/>
    </source>
</evidence>
<dbReference type="AlphaFoldDB" id="A0AAD7QZF4"/>
<proteinExistence type="inferred from homology"/>
<dbReference type="Pfam" id="PF04427">
    <property type="entry name" value="Brix"/>
    <property type="match status" value="1"/>
</dbReference>
<evidence type="ECO:0000313" key="9">
    <source>
        <dbReference type="Proteomes" id="UP001217417"/>
    </source>
</evidence>
<dbReference type="GO" id="GO:0019843">
    <property type="term" value="F:rRNA binding"/>
    <property type="evidence" value="ECO:0007669"/>
    <property type="project" value="InterPro"/>
</dbReference>
<keyword evidence="4" id="KW-0690">Ribosome biogenesis</keyword>
<dbReference type="RefSeq" id="XP_056047749.1">
    <property type="nucleotide sequence ID" value="XM_056189841.1"/>
</dbReference>
<protein>
    <submittedName>
        <fullName evidence="8">Brix domain-containing protein</fullName>
    </submittedName>
</protein>
<gene>
    <name evidence="8" type="ORF">POJ06DRAFT_279774</name>
</gene>
<dbReference type="Proteomes" id="UP001217417">
    <property type="component" value="Unassembled WGS sequence"/>
</dbReference>
<dbReference type="FunFam" id="3.40.50.10480:FF:000003">
    <property type="entry name" value="Ribosome biogenesis protein BRX1"/>
    <property type="match status" value="1"/>
</dbReference>
<dbReference type="InterPro" id="IPR007109">
    <property type="entry name" value="Brix"/>
</dbReference>
<dbReference type="PANTHER" id="PTHR13634">
    <property type="entry name" value="RIBOSOME BIOGENESIS PROTEIN BRIX"/>
    <property type="match status" value="1"/>
</dbReference>
<evidence type="ECO:0000256" key="2">
    <source>
        <dbReference type="ARBA" id="ARBA00004604"/>
    </source>
</evidence>
<feature type="region of interest" description="Disordered" evidence="6">
    <location>
        <begin position="1"/>
        <end position="22"/>
    </location>
</feature>
<dbReference type="EMBL" id="JARPMG010000001">
    <property type="protein sequence ID" value="KAJ8104299.1"/>
    <property type="molecule type" value="Genomic_DNA"/>
</dbReference>
<organism evidence="8 9">
    <name type="scientific">Lipomyces tetrasporus</name>
    <dbReference type="NCBI Taxonomy" id="54092"/>
    <lineage>
        <taxon>Eukaryota</taxon>
        <taxon>Fungi</taxon>
        <taxon>Dikarya</taxon>
        <taxon>Ascomycota</taxon>
        <taxon>Saccharomycotina</taxon>
        <taxon>Lipomycetes</taxon>
        <taxon>Lipomycetales</taxon>
        <taxon>Lipomycetaceae</taxon>
        <taxon>Lipomyces</taxon>
    </lineage>
</organism>
<accession>A0AAD7QZF4</accession>